<keyword evidence="3" id="KW-1185">Reference proteome</keyword>
<evidence type="ECO:0000256" key="1">
    <source>
        <dbReference type="SAM" id="MobiDB-lite"/>
    </source>
</evidence>
<evidence type="ECO:0000313" key="3">
    <source>
        <dbReference type="Proteomes" id="UP001231124"/>
    </source>
</evidence>
<dbReference type="Pfam" id="PF13481">
    <property type="entry name" value="AAA_25"/>
    <property type="match status" value="1"/>
</dbReference>
<dbReference type="RefSeq" id="WP_307354074.1">
    <property type="nucleotide sequence ID" value="NZ_JAUSVP010000003.1"/>
</dbReference>
<gene>
    <name evidence="2" type="ORF">QO012_001463</name>
</gene>
<protein>
    <recommendedName>
        <fullName evidence="4">RecA-family ATPase</fullName>
    </recommendedName>
</protein>
<feature type="region of interest" description="Disordered" evidence="1">
    <location>
        <begin position="339"/>
        <end position="408"/>
    </location>
</feature>
<dbReference type="InterPro" id="IPR011991">
    <property type="entry name" value="ArsR-like_HTH"/>
</dbReference>
<dbReference type="Proteomes" id="UP001231124">
    <property type="component" value="Unassembled WGS sequence"/>
</dbReference>
<dbReference type="EMBL" id="JAUSVP010000003">
    <property type="protein sequence ID" value="MDQ0446972.1"/>
    <property type="molecule type" value="Genomic_DNA"/>
</dbReference>
<feature type="compositionally biased region" description="Basic and acidic residues" evidence="1">
    <location>
        <begin position="343"/>
        <end position="368"/>
    </location>
</feature>
<proteinExistence type="predicted"/>
<comment type="caution">
    <text evidence="2">The sequence shown here is derived from an EMBL/GenBank/DDBJ whole genome shotgun (WGS) entry which is preliminary data.</text>
</comment>
<evidence type="ECO:0000313" key="2">
    <source>
        <dbReference type="EMBL" id="MDQ0446972.1"/>
    </source>
</evidence>
<dbReference type="CDD" id="cd00090">
    <property type="entry name" value="HTH_ARSR"/>
    <property type="match status" value="1"/>
</dbReference>
<name>A0ABU0HXA8_9HYPH</name>
<dbReference type="Gene3D" id="3.40.50.300">
    <property type="entry name" value="P-loop containing nucleotide triphosphate hydrolases"/>
    <property type="match status" value="1"/>
</dbReference>
<organism evidence="2 3">
    <name type="scientific">Methylobacterium aerolatum</name>
    <dbReference type="NCBI Taxonomy" id="418708"/>
    <lineage>
        <taxon>Bacteria</taxon>
        <taxon>Pseudomonadati</taxon>
        <taxon>Pseudomonadota</taxon>
        <taxon>Alphaproteobacteria</taxon>
        <taxon>Hyphomicrobiales</taxon>
        <taxon>Methylobacteriaceae</taxon>
        <taxon>Methylobacterium</taxon>
    </lineage>
</organism>
<dbReference type="SUPFAM" id="SSF46785">
    <property type="entry name" value="Winged helix' DNA-binding domain"/>
    <property type="match status" value="1"/>
</dbReference>
<sequence>MTEYTIEHGFPADDAVGYDAFAETRNHRRGSGKSSPPPVEVVIGNAADLRRMSFPPIRYVVPGYIAEGCTLLAGRPKLGKSWLVLESGLAVARGGDCLGGIQCEQGDVLYLALEDNRRRLQRRIDKLLGPLNPEWPEAFEYATEWPRANEGGLDKIREWILAKANPRLVIVDVLAMFKPVRGSSESLYEADYAAIKGLQGLASEHGVAICIVHHTRKSGTESDPFEKVSGTLGLSGAADTTLILDRDGNGATLYGRGRDVEEIESAVVFDKAGCRWHVQGEASDVRRTDERGAVLAALEDATEPMSPGEIADETRMSNQNIRQLLVKMVKAGEVVKVGRGQYRHPDHNPPPDHNNHKITKLSDYRPAKSGDGLSGAVSDRPVCDRDPVTNHKLTPSEERRDTACGTEVSASQTGCDHVIDVTGGSDVIAAPEDPVSKPARDFLKWLQSRPERPINAKLIPSHAPRHTRTPEIRGLVLASLEERGLVRIEERSNAGTRVSRFIYLTDGGANG</sequence>
<dbReference type="InterPro" id="IPR027417">
    <property type="entry name" value="P-loop_NTPase"/>
</dbReference>
<dbReference type="SUPFAM" id="SSF52540">
    <property type="entry name" value="P-loop containing nucleoside triphosphate hydrolases"/>
    <property type="match status" value="1"/>
</dbReference>
<dbReference type="InterPro" id="IPR036390">
    <property type="entry name" value="WH_DNA-bd_sf"/>
</dbReference>
<feature type="compositionally biased region" description="Basic and acidic residues" evidence="1">
    <location>
        <begin position="381"/>
        <end position="402"/>
    </location>
</feature>
<evidence type="ECO:0008006" key="4">
    <source>
        <dbReference type="Google" id="ProtNLM"/>
    </source>
</evidence>
<accession>A0ABU0HXA8</accession>
<reference evidence="2 3" key="1">
    <citation type="submission" date="2023-07" db="EMBL/GenBank/DDBJ databases">
        <title>Genomic Encyclopedia of Type Strains, Phase IV (KMG-IV): sequencing the most valuable type-strain genomes for metagenomic binning, comparative biology and taxonomic classification.</title>
        <authorList>
            <person name="Goeker M."/>
        </authorList>
    </citation>
    <scope>NUCLEOTIDE SEQUENCE [LARGE SCALE GENOMIC DNA]</scope>
    <source>
        <strain evidence="2 3">DSM 19013</strain>
    </source>
</reference>